<name>A0A7J5ZVC3_AMEME</name>
<evidence type="ECO:0000313" key="3">
    <source>
        <dbReference type="Proteomes" id="UP000593565"/>
    </source>
</evidence>
<protein>
    <submittedName>
        <fullName evidence="2">Uncharacterized protein</fullName>
    </submittedName>
</protein>
<comment type="caution">
    <text evidence="2">The sequence shown here is derived from an EMBL/GenBank/DDBJ whole genome shotgun (WGS) entry which is preliminary data.</text>
</comment>
<dbReference type="EMBL" id="JAAGNN010000023">
    <property type="protein sequence ID" value="KAF4073709.1"/>
    <property type="molecule type" value="Genomic_DNA"/>
</dbReference>
<reference evidence="2 3" key="1">
    <citation type="submission" date="2020-02" db="EMBL/GenBank/DDBJ databases">
        <title>A chromosome-scale genome assembly of the black bullhead catfish (Ameiurus melas).</title>
        <authorList>
            <person name="Wen M."/>
            <person name="Zham M."/>
            <person name="Cabau C."/>
            <person name="Klopp C."/>
            <person name="Donnadieu C."/>
            <person name="Roques C."/>
            <person name="Bouchez O."/>
            <person name="Lampietro C."/>
            <person name="Jouanno E."/>
            <person name="Herpin A."/>
            <person name="Louis A."/>
            <person name="Berthelot C."/>
            <person name="Parey E."/>
            <person name="Roest-Crollius H."/>
            <person name="Braasch I."/>
            <person name="Postlethwait J."/>
            <person name="Robinson-Rechavi M."/>
            <person name="Echchiki A."/>
            <person name="Begum T."/>
            <person name="Montfort J."/>
            <person name="Schartl M."/>
            <person name="Bobe J."/>
            <person name="Guiguen Y."/>
        </authorList>
    </citation>
    <scope>NUCLEOTIDE SEQUENCE [LARGE SCALE GENOMIC DNA]</scope>
    <source>
        <strain evidence="2">M_S1</strain>
        <tissue evidence="2">Blood</tissue>
    </source>
</reference>
<dbReference type="AlphaFoldDB" id="A0A7J5ZVC3"/>
<feature type="region of interest" description="Disordered" evidence="1">
    <location>
        <begin position="21"/>
        <end position="42"/>
    </location>
</feature>
<dbReference type="Proteomes" id="UP000593565">
    <property type="component" value="Unassembled WGS sequence"/>
</dbReference>
<gene>
    <name evidence="2" type="ORF">AMELA_G00246440</name>
</gene>
<sequence length="162" mass="16788">MTTVPLSIPTEEAVPLSIPTEEAVPLSSPAEEAVPLSSPAEDLAQCSSPTEDVALSSSTIVVIALSFSPAGGGPPPVCCPEEAALFPDPSKDRLHRGPGPLLEGGFCHNLTSRGRCGNDVHELQESGCMCLKCAWTLRLCLHWTCALVLVPVMSSPSSVIGG</sequence>
<feature type="non-terminal residue" evidence="2">
    <location>
        <position position="162"/>
    </location>
</feature>
<evidence type="ECO:0000256" key="1">
    <source>
        <dbReference type="SAM" id="MobiDB-lite"/>
    </source>
</evidence>
<evidence type="ECO:0000313" key="2">
    <source>
        <dbReference type="EMBL" id="KAF4073709.1"/>
    </source>
</evidence>
<organism evidence="2 3">
    <name type="scientific">Ameiurus melas</name>
    <name type="common">Black bullhead</name>
    <name type="synonym">Silurus melas</name>
    <dbReference type="NCBI Taxonomy" id="219545"/>
    <lineage>
        <taxon>Eukaryota</taxon>
        <taxon>Metazoa</taxon>
        <taxon>Chordata</taxon>
        <taxon>Craniata</taxon>
        <taxon>Vertebrata</taxon>
        <taxon>Euteleostomi</taxon>
        <taxon>Actinopterygii</taxon>
        <taxon>Neopterygii</taxon>
        <taxon>Teleostei</taxon>
        <taxon>Ostariophysi</taxon>
        <taxon>Siluriformes</taxon>
        <taxon>Ictaluridae</taxon>
        <taxon>Ameiurus</taxon>
    </lineage>
</organism>
<accession>A0A7J5ZVC3</accession>
<keyword evidence="3" id="KW-1185">Reference proteome</keyword>
<proteinExistence type="predicted"/>